<reference evidence="2 3" key="1">
    <citation type="submission" date="2019-03" db="EMBL/GenBank/DDBJ databases">
        <title>Genomic Encyclopedia of Type Strains, Phase IV (KMG-IV): sequencing the most valuable type-strain genomes for metagenomic binning, comparative biology and taxonomic classification.</title>
        <authorList>
            <person name="Goeker M."/>
        </authorList>
    </citation>
    <scope>NUCLEOTIDE SEQUENCE [LARGE SCALE GENOMIC DNA]</scope>
    <source>
        <strain evidence="2 3">DSM 45934</strain>
    </source>
</reference>
<evidence type="ECO:0000313" key="2">
    <source>
        <dbReference type="EMBL" id="TCO55602.1"/>
    </source>
</evidence>
<evidence type="ECO:0000259" key="1">
    <source>
        <dbReference type="PROSITE" id="PS51186"/>
    </source>
</evidence>
<dbReference type="GO" id="GO:0016747">
    <property type="term" value="F:acyltransferase activity, transferring groups other than amino-acyl groups"/>
    <property type="evidence" value="ECO:0007669"/>
    <property type="project" value="InterPro"/>
</dbReference>
<keyword evidence="2" id="KW-0808">Transferase</keyword>
<dbReference type="RefSeq" id="WP_207926292.1">
    <property type="nucleotide sequence ID" value="NZ_SLWS01000007.1"/>
</dbReference>
<comment type="caution">
    <text evidence="2">The sequence shown here is derived from an EMBL/GenBank/DDBJ whole genome shotgun (WGS) entry which is preliminary data.</text>
</comment>
<proteinExistence type="predicted"/>
<dbReference type="PROSITE" id="PS51186">
    <property type="entry name" value="GNAT"/>
    <property type="match status" value="1"/>
</dbReference>
<keyword evidence="3" id="KW-1185">Reference proteome</keyword>
<accession>A0A4R2JC81</accession>
<dbReference type="Gene3D" id="3.40.630.30">
    <property type="match status" value="1"/>
</dbReference>
<gene>
    <name evidence="2" type="ORF">EV192_10723</name>
</gene>
<feature type="domain" description="N-acetyltransferase" evidence="1">
    <location>
        <begin position="4"/>
        <end position="187"/>
    </location>
</feature>
<name>A0A4R2JC81_9PSEU</name>
<dbReference type="Pfam" id="PF00583">
    <property type="entry name" value="Acetyltransf_1"/>
    <property type="match status" value="1"/>
</dbReference>
<dbReference type="InterPro" id="IPR000182">
    <property type="entry name" value="GNAT_dom"/>
</dbReference>
<dbReference type="CDD" id="cd04301">
    <property type="entry name" value="NAT_SF"/>
    <property type="match status" value="1"/>
</dbReference>
<sequence>MENVTVRPVTGDDWDDVQGMLGQRGSVNGCWCMFFRQTPQERKTQWGDGNRKALKRLVDADSRPGLVAYRDGAAVGWVSIAPRTEYSRLDRSPISKPVDQKPVWALVCLYVPKPHRGAGVARALVRGAVEYARSQGAELVEAYPVDDTLGPVAADAAYHGLVTLLRSEGFAEVARRSPTRPVMRLAT</sequence>
<dbReference type="Proteomes" id="UP000295680">
    <property type="component" value="Unassembled WGS sequence"/>
</dbReference>
<dbReference type="InterPro" id="IPR016181">
    <property type="entry name" value="Acyl_CoA_acyltransferase"/>
</dbReference>
<protein>
    <submittedName>
        <fullName evidence="2">Acetyltransferase (GNAT) family protein</fullName>
    </submittedName>
</protein>
<evidence type="ECO:0000313" key="3">
    <source>
        <dbReference type="Proteomes" id="UP000295680"/>
    </source>
</evidence>
<dbReference type="SUPFAM" id="SSF55729">
    <property type="entry name" value="Acyl-CoA N-acyltransferases (Nat)"/>
    <property type="match status" value="1"/>
</dbReference>
<organism evidence="2 3">
    <name type="scientific">Actinocrispum wychmicini</name>
    <dbReference type="NCBI Taxonomy" id="1213861"/>
    <lineage>
        <taxon>Bacteria</taxon>
        <taxon>Bacillati</taxon>
        <taxon>Actinomycetota</taxon>
        <taxon>Actinomycetes</taxon>
        <taxon>Pseudonocardiales</taxon>
        <taxon>Pseudonocardiaceae</taxon>
        <taxon>Actinocrispum</taxon>
    </lineage>
</organism>
<dbReference type="AlphaFoldDB" id="A0A4R2JC81"/>
<dbReference type="EMBL" id="SLWS01000007">
    <property type="protein sequence ID" value="TCO55602.1"/>
    <property type="molecule type" value="Genomic_DNA"/>
</dbReference>